<dbReference type="EMBL" id="BRPK01000003">
    <property type="protein sequence ID" value="GLB36404.1"/>
    <property type="molecule type" value="Genomic_DNA"/>
</dbReference>
<organism evidence="2 3">
    <name type="scientific">Lyophyllum shimeji</name>
    <name type="common">Hon-shimeji</name>
    <name type="synonym">Tricholoma shimeji</name>
    <dbReference type="NCBI Taxonomy" id="47721"/>
    <lineage>
        <taxon>Eukaryota</taxon>
        <taxon>Fungi</taxon>
        <taxon>Dikarya</taxon>
        <taxon>Basidiomycota</taxon>
        <taxon>Agaricomycotina</taxon>
        <taxon>Agaricomycetes</taxon>
        <taxon>Agaricomycetidae</taxon>
        <taxon>Agaricales</taxon>
        <taxon>Tricholomatineae</taxon>
        <taxon>Lyophyllaceae</taxon>
        <taxon>Lyophyllum</taxon>
    </lineage>
</organism>
<evidence type="ECO:0000313" key="3">
    <source>
        <dbReference type="Proteomes" id="UP001063166"/>
    </source>
</evidence>
<evidence type="ECO:0000313" key="2">
    <source>
        <dbReference type="EMBL" id="GLB36404.1"/>
    </source>
</evidence>
<gene>
    <name evidence="2" type="ORF">LshimejAT787_0306920</name>
</gene>
<keyword evidence="3" id="KW-1185">Reference proteome</keyword>
<protein>
    <submittedName>
        <fullName evidence="2">Uncharacterized protein</fullName>
    </submittedName>
</protein>
<feature type="region of interest" description="Disordered" evidence="1">
    <location>
        <begin position="1"/>
        <end position="38"/>
    </location>
</feature>
<dbReference type="AlphaFoldDB" id="A0A9P3PJ50"/>
<evidence type="ECO:0000256" key="1">
    <source>
        <dbReference type="SAM" id="MobiDB-lite"/>
    </source>
</evidence>
<accession>A0A9P3PJ50</accession>
<dbReference type="OrthoDB" id="3255301at2759"/>
<comment type="caution">
    <text evidence="2">The sequence shown here is derived from an EMBL/GenBank/DDBJ whole genome shotgun (WGS) entry which is preliminary data.</text>
</comment>
<reference evidence="2" key="1">
    <citation type="submission" date="2022-07" db="EMBL/GenBank/DDBJ databases">
        <title>The genome of Lyophyllum shimeji provides insight into the initial evolution of ectomycorrhizal fungal genome.</title>
        <authorList>
            <person name="Kobayashi Y."/>
            <person name="Shibata T."/>
            <person name="Hirakawa H."/>
            <person name="Shigenobu S."/>
            <person name="Nishiyama T."/>
            <person name="Yamada A."/>
            <person name="Hasebe M."/>
            <person name="Kawaguchi M."/>
        </authorList>
    </citation>
    <scope>NUCLEOTIDE SEQUENCE</scope>
    <source>
        <strain evidence="2">AT787</strain>
    </source>
</reference>
<sequence>MATMTMSRPAISSPLADPSHNTRPAAQRIVPRPNVSFPTSRALRPFPTISHALHPTAGKKPPVKIIEPPQNQMRTFLLDLTQAEFSRQE</sequence>
<name>A0A9P3PJ50_LYOSH</name>
<dbReference type="Proteomes" id="UP001063166">
    <property type="component" value="Unassembled WGS sequence"/>
</dbReference>
<proteinExistence type="predicted"/>